<keyword evidence="6" id="KW-0732">Signal</keyword>
<sequence>MLLVFGLEQSDEWSCKSIYTEYQRGSVTAVVESHANAICCDNHPELGKCLTGIDDDPVTGSCSIYCKAGGCKGAICKELKGMDPECHCLR</sequence>
<evidence type="ECO:0000313" key="9">
    <source>
        <dbReference type="Proteomes" id="UP000828251"/>
    </source>
</evidence>
<protein>
    <submittedName>
        <fullName evidence="8">Uncharacterized protein</fullName>
    </submittedName>
</protein>
<evidence type="ECO:0000256" key="2">
    <source>
        <dbReference type="ARBA" id="ARBA00006722"/>
    </source>
</evidence>
<dbReference type="Proteomes" id="UP000828251">
    <property type="component" value="Unassembled WGS sequence"/>
</dbReference>
<comment type="subcellular location">
    <subcellularLocation>
        <location evidence="1">Secreted</location>
    </subcellularLocation>
</comment>
<gene>
    <name evidence="8" type="ORF">J1N35_000520</name>
</gene>
<keyword evidence="3" id="KW-0964">Secreted</keyword>
<keyword evidence="7" id="KW-0611">Plant defense</keyword>
<keyword evidence="9" id="KW-1185">Reference proteome</keyword>
<keyword evidence="4" id="KW-0929">Antimicrobial</keyword>
<name>A0A9D3WH81_9ROSI</name>
<comment type="caution">
    <text evidence="8">The sequence shown here is derived from an EMBL/GenBank/DDBJ whole genome shotgun (WGS) entry which is preliminary data.</text>
</comment>
<dbReference type="EMBL" id="JAIQCV010000001">
    <property type="protein sequence ID" value="KAH1129142.1"/>
    <property type="molecule type" value="Genomic_DNA"/>
</dbReference>
<accession>A0A9D3WH81</accession>
<dbReference type="OrthoDB" id="1043633at2759"/>
<evidence type="ECO:0000256" key="5">
    <source>
        <dbReference type="ARBA" id="ARBA00022577"/>
    </source>
</evidence>
<evidence type="ECO:0000256" key="1">
    <source>
        <dbReference type="ARBA" id="ARBA00004613"/>
    </source>
</evidence>
<evidence type="ECO:0000313" key="8">
    <source>
        <dbReference type="EMBL" id="KAH1129142.1"/>
    </source>
</evidence>
<dbReference type="Pfam" id="PF10868">
    <property type="entry name" value="Defensin_like"/>
    <property type="match status" value="1"/>
</dbReference>
<dbReference type="GO" id="GO:0050832">
    <property type="term" value="P:defense response to fungus"/>
    <property type="evidence" value="ECO:0007669"/>
    <property type="project" value="UniProtKB-KW"/>
</dbReference>
<evidence type="ECO:0000256" key="4">
    <source>
        <dbReference type="ARBA" id="ARBA00022529"/>
    </source>
</evidence>
<organism evidence="8 9">
    <name type="scientific">Gossypium stocksii</name>
    <dbReference type="NCBI Taxonomy" id="47602"/>
    <lineage>
        <taxon>Eukaryota</taxon>
        <taxon>Viridiplantae</taxon>
        <taxon>Streptophyta</taxon>
        <taxon>Embryophyta</taxon>
        <taxon>Tracheophyta</taxon>
        <taxon>Spermatophyta</taxon>
        <taxon>Magnoliopsida</taxon>
        <taxon>eudicotyledons</taxon>
        <taxon>Gunneridae</taxon>
        <taxon>Pentapetalae</taxon>
        <taxon>rosids</taxon>
        <taxon>malvids</taxon>
        <taxon>Malvales</taxon>
        <taxon>Malvaceae</taxon>
        <taxon>Malvoideae</taxon>
        <taxon>Gossypium</taxon>
    </lineage>
</organism>
<dbReference type="GO" id="GO:0031640">
    <property type="term" value="P:killing of cells of another organism"/>
    <property type="evidence" value="ECO:0007669"/>
    <property type="project" value="UniProtKB-KW"/>
</dbReference>
<reference evidence="8 9" key="1">
    <citation type="journal article" date="2021" name="Plant Biotechnol. J.">
        <title>Multi-omics assisted identification of the key and species-specific regulatory components of drought-tolerant mechanisms in Gossypium stocksii.</title>
        <authorList>
            <person name="Yu D."/>
            <person name="Ke L."/>
            <person name="Zhang D."/>
            <person name="Wu Y."/>
            <person name="Sun Y."/>
            <person name="Mei J."/>
            <person name="Sun J."/>
            <person name="Sun Y."/>
        </authorList>
    </citation>
    <scope>NUCLEOTIDE SEQUENCE [LARGE SCALE GENOMIC DNA]</scope>
    <source>
        <strain evidence="9">cv. E1</strain>
        <tissue evidence="8">Leaf</tissue>
    </source>
</reference>
<dbReference type="AlphaFoldDB" id="A0A9D3WH81"/>
<comment type="similarity">
    <text evidence="2">Belongs to the DEFL family.</text>
</comment>
<dbReference type="InterPro" id="IPR022618">
    <property type="entry name" value="Defensin-like_20-28"/>
</dbReference>
<dbReference type="PANTHER" id="PTHR34453">
    <property type="entry name" value="DEFENSIN-LIKE (DEFL) FAMILY PROTEIN-RELATED"/>
    <property type="match status" value="1"/>
</dbReference>
<dbReference type="GO" id="GO:0005576">
    <property type="term" value="C:extracellular region"/>
    <property type="evidence" value="ECO:0007669"/>
    <property type="project" value="UniProtKB-SubCell"/>
</dbReference>
<dbReference type="PANTHER" id="PTHR34453:SF3">
    <property type="entry name" value="DEFENSIN-LIKE (DEFL) FAMILY PROTEIN-RELATED"/>
    <property type="match status" value="1"/>
</dbReference>
<proteinExistence type="inferred from homology"/>
<evidence type="ECO:0000256" key="7">
    <source>
        <dbReference type="ARBA" id="ARBA00022821"/>
    </source>
</evidence>
<evidence type="ECO:0000256" key="3">
    <source>
        <dbReference type="ARBA" id="ARBA00022525"/>
    </source>
</evidence>
<keyword evidence="5" id="KW-0295">Fungicide</keyword>
<evidence type="ECO:0000256" key="6">
    <source>
        <dbReference type="ARBA" id="ARBA00022729"/>
    </source>
</evidence>